<dbReference type="InterPro" id="IPR057251">
    <property type="entry name" value="FP_C"/>
</dbReference>
<dbReference type="Gene3D" id="3.30.40.10">
    <property type="entry name" value="Zinc/RING finger domain, C3HC4 (zinc finger)"/>
    <property type="match status" value="1"/>
</dbReference>
<evidence type="ECO:0000313" key="8">
    <source>
        <dbReference type="EMBL" id="KAL0895374.1"/>
    </source>
</evidence>
<feature type="coiled-coil region" evidence="5">
    <location>
        <begin position="126"/>
        <end position="195"/>
    </location>
</feature>
<evidence type="ECO:0000256" key="2">
    <source>
        <dbReference type="ARBA" id="ARBA00022771"/>
    </source>
</evidence>
<evidence type="ECO:0000256" key="5">
    <source>
        <dbReference type="SAM" id="Coils"/>
    </source>
</evidence>
<evidence type="ECO:0000256" key="1">
    <source>
        <dbReference type="ARBA" id="ARBA00022723"/>
    </source>
</evidence>
<evidence type="ECO:0008006" key="10">
    <source>
        <dbReference type="Google" id="ProtNLM"/>
    </source>
</evidence>
<dbReference type="PROSITE" id="PS50016">
    <property type="entry name" value="ZF_PHD_2"/>
    <property type="match status" value="1"/>
</dbReference>
<dbReference type="PROSITE" id="PS50089">
    <property type="entry name" value="ZF_RING_2"/>
    <property type="match status" value="1"/>
</dbReference>
<reference evidence="8 9" key="1">
    <citation type="submission" date="2024-06" db="EMBL/GenBank/DDBJ databases">
        <title>A chromosome-level genome assembly of beet webworm, Loxostege sticticalis.</title>
        <authorList>
            <person name="Zhang Y."/>
        </authorList>
    </citation>
    <scope>NUCLEOTIDE SEQUENCE [LARGE SCALE GENOMIC DNA]</scope>
    <source>
        <strain evidence="8">AQ026</strain>
        <tissue evidence="8">Whole body</tissue>
    </source>
</reference>
<keyword evidence="1" id="KW-0479">Metal-binding</keyword>
<protein>
    <recommendedName>
        <fullName evidence="10">Zinc finger PHD-type domain-containing protein</fullName>
    </recommendedName>
</protein>
<evidence type="ECO:0000313" key="9">
    <source>
        <dbReference type="Proteomes" id="UP001549920"/>
    </source>
</evidence>
<dbReference type="InterPro" id="IPR019787">
    <property type="entry name" value="Znf_PHD-finger"/>
</dbReference>
<evidence type="ECO:0000259" key="7">
    <source>
        <dbReference type="PROSITE" id="PS50089"/>
    </source>
</evidence>
<keyword evidence="2 4" id="KW-0863">Zinc-finger</keyword>
<dbReference type="InterPro" id="IPR001841">
    <property type="entry name" value="Znf_RING"/>
</dbReference>
<keyword evidence="5" id="KW-0175">Coiled coil</keyword>
<dbReference type="EMBL" id="JBEUOH010000003">
    <property type="protein sequence ID" value="KAL0895374.1"/>
    <property type="molecule type" value="Genomic_DNA"/>
</dbReference>
<proteinExistence type="predicted"/>
<dbReference type="PROSITE" id="PS01359">
    <property type="entry name" value="ZF_PHD_1"/>
    <property type="match status" value="1"/>
</dbReference>
<dbReference type="Pfam" id="PF25298">
    <property type="entry name" value="Baculo_FP_2nd"/>
    <property type="match status" value="1"/>
</dbReference>
<evidence type="ECO:0000259" key="6">
    <source>
        <dbReference type="PROSITE" id="PS50016"/>
    </source>
</evidence>
<comment type="caution">
    <text evidence="8">The sequence shown here is derived from an EMBL/GenBank/DDBJ whole genome shotgun (WGS) entry which is preliminary data.</text>
</comment>
<evidence type="ECO:0000256" key="3">
    <source>
        <dbReference type="ARBA" id="ARBA00022833"/>
    </source>
</evidence>
<feature type="domain" description="RING-type" evidence="7">
    <location>
        <begin position="3"/>
        <end position="53"/>
    </location>
</feature>
<dbReference type="SUPFAM" id="SSF57903">
    <property type="entry name" value="FYVE/PHD zinc finger"/>
    <property type="match status" value="1"/>
</dbReference>
<dbReference type="InterPro" id="IPR019786">
    <property type="entry name" value="Zinc_finger_PHD-type_CS"/>
</dbReference>
<dbReference type="InterPro" id="IPR013083">
    <property type="entry name" value="Znf_RING/FYVE/PHD"/>
</dbReference>
<name>A0ABR3IGI8_LOXSC</name>
<dbReference type="Proteomes" id="UP001549920">
    <property type="component" value="Unassembled WGS sequence"/>
</dbReference>
<keyword evidence="3" id="KW-0862">Zinc</keyword>
<dbReference type="CDD" id="cd15489">
    <property type="entry name" value="PHD_SF"/>
    <property type="match status" value="1"/>
</dbReference>
<evidence type="ECO:0000256" key="4">
    <source>
        <dbReference type="PROSITE-ProRule" id="PRU00175"/>
    </source>
</evidence>
<dbReference type="InterPro" id="IPR011011">
    <property type="entry name" value="Znf_FYVE_PHD"/>
</dbReference>
<keyword evidence="9" id="KW-1185">Reference proteome</keyword>
<organism evidence="8 9">
    <name type="scientific">Loxostege sticticalis</name>
    <name type="common">Beet webworm moth</name>
    <dbReference type="NCBI Taxonomy" id="481309"/>
    <lineage>
        <taxon>Eukaryota</taxon>
        <taxon>Metazoa</taxon>
        <taxon>Ecdysozoa</taxon>
        <taxon>Arthropoda</taxon>
        <taxon>Hexapoda</taxon>
        <taxon>Insecta</taxon>
        <taxon>Pterygota</taxon>
        <taxon>Neoptera</taxon>
        <taxon>Endopterygota</taxon>
        <taxon>Lepidoptera</taxon>
        <taxon>Glossata</taxon>
        <taxon>Ditrysia</taxon>
        <taxon>Pyraloidea</taxon>
        <taxon>Crambidae</taxon>
        <taxon>Pyraustinae</taxon>
        <taxon>Loxostege</taxon>
    </lineage>
</organism>
<gene>
    <name evidence="8" type="ORF">ABMA27_011507</name>
</gene>
<accession>A0ABR3IGI8</accession>
<feature type="domain" description="PHD-type" evidence="6">
    <location>
        <begin position="1"/>
        <end position="55"/>
    </location>
</feature>
<sequence>MNCGCCSEVILEEGSAVKCSQCKKLYHHSCFKTILAGAQQQIEQQNWLCPTCKPRTSNADHTPLRNKQVQDMNITHRKKETQIGVILKDEGTPVTSAEVSRIVKNEIDGLMRHLNQTLATYVNKELKVIKENIDEIRKSMEFMNEKYEEMKKEVSAKISLVHDVQRENEQLKATVKDLNTRVNQMEQQARSSNLEIQCLPEHKNENLVSTVMNIGRIISCELSENNIHHVTRTAKQTASNNRPKSVVVQFSSPRVRDTFLAASIKFNKSKTPEEKLNSGLLGISGKRESIYIVEHLSPANKNLHAATRIKAKKLGYQYVWIRNGRIFVRKTDGADYKYIKDHDALDKLN</sequence>
<dbReference type="Gene3D" id="1.20.5.340">
    <property type="match status" value="1"/>
</dbReference>